<dbReference type="EMBL" id="JXTI01000010">
    <property type="protein sequence ID" value="KWX15303.1"/>
    <property type="molecule type" value="Genomic_DNA"/>
</dbReference>
<protein>
    <submittedName>
        <fullName evidence="1">Uncharacterized protein</fullName>
    </submittedName>
</protein>
<sequence length="137" mass="15113">MAQSICFLGASPAVVKQLEDTLKECSISGQVALLTDTQRLLHSKTFLCITLADVFALRQACECISEPMVLTALCLSSFDSLTQEFPPRETFELLAEYIDSDGELDISPFVKEANTRLGHKLLCDTIATQGLLKRTLR</sequence>
<accession>A0A132NZ25</accession>
<gene>
    <name evidence="1" type="ORF">QR46_0625</name>
</gene>
<dbReference type="Proteomes" id="UP000070089">
    <property type="component" value="Unassembled WGS sequence"/>
</dbReference>
<name>A0A132NZ25_GIAIN</name>
<dbReference type="AlphaFoldDB" id="A0A132NZ25"/>
<reference evidence="1 2" key="1">
    <citation type="journal article" date="2015" name="Mol. Biochem. Parasitol.">
        <title>Identification of polymorphic genes for use in assemblage B genotyping assays through comparative genomics of multiple assemblage B Giardia duodenalis isolates.</title>
        <authorList>
            <person name="Wielinga C."/>
            <person name="Thompson R.C."/>
            <person name="Monis P."/>
            <person name="Ryan U."/>
        </authorList>
    </citation>
    <scope>NUCLEOTIDE SEQUENCE [LARGE SCALE GENOMIC DNA]</scope>
    <source>
        <strain evidence="1 2">BAH15c1</strain>
    </source>
</reference>
<dbReference type="VEuPathDB" id="GiardiaDB:QR46_0625"/>
<evidence type="ECO:0000313" key="2">
    <source>
        <dbReference type="Proteomes" id="UP000070089"/>
    </source>
</evidence>
<proteinExistence type="predicted"/>
<comment type="caution">
    <text evidence="1">The sequence shown here is derived from an EMBL/GenBank/DDBJ whole genome shotgun (WGS) entry which is preliminary data.</text>
</comment>
<dbReference type="OrthoDB" id="10251614at2759"/>
<evidence type="ECO:0000313" key="1">
    <source>
        <dbReference type="EMBL" id="KWX15303.1"/>
    </source>
</evidence>
<organism evidence="1 2">
    <name type="scientific">Giardia duodenalis assemblage B</name>
    <dbReference type="NCBI Taxonomy" id="1394984"/>
    <lineage>
        <taxon>Eukaryota</taxon>
        <taxon>Metamonada</taxon>
        <taxon>Diplomonadida</taxon>
        <taxon>Hexamitidae</taxon>
        <taxon>Giardiinae</taxon>
        <taxon>Giardia</taxon>
    </lineage>
</organism>